<feature type="domain" description="4-oxalocrotonate tautomerase-like" evidence="2">
    <location>
        <begin position="2"/>
        <end position="57"/>
    </location>
</feature>
<name>A0A381DK70_9BACT</name>
<accession>A0A381DK70</accession>
<keyword evidence="1 3" id="KW-0413">Isomerase</keyword>
<dbReference type="GeneID" id="93089948"/>
<organism evidence="3 4">
    <name type="scientific">Campylobacter sputorum subsp. sputorum</name>
    <dbReference type="NCBI Taxonomy" id="32024"/>
    <lineage>
        <taxon>Bacteria</taxon>
        <taxon>Pseudomonadati</taxon>
        <taxon>Campylobacterota</taxon>
        <taxon>Epsilonproteobacteria</taxon>
        <taxon>Campylobacterales</taxon>
        <taxon>Campylobacteraceae</taxon>
        <taxon>Campylobacter</taxon>
    </lineage>
</organism>
<dbReference type="EMBL" id="UFVD01000001">
    <property type="protein sequence ID" value="SUX11079.1"/>
    <property type="molecule type" value="Genomic_DNA"/>
</dbReference>
<dbReference type="GO" id="GO:0016853">
    <property type="term" value="F:isomerase activity"/>
    <property type="evidence" value="ECO:0007669"/>
    <property type="project" value="UniProtKB-KW"/>
</dbReference>
<dbReference type="EC" id="5.3.2.-" evidence="3"/>
<dbReference type="Gene3D" id="3.30.429.10">
    <property type="entry name" value="Macrophage Migration Inhibitory Factor"/>
    <property type="match status" value="1"/>
</dbReference>
<proteinExistence type="predicted"/>
<dbReference type="SUPFAM" id="SSF55331">
    <property type="entry name" value="Tautomerase/MIF"/>
    <property type="match status" value="1"/>
</dbReference>
<dbReference type="InterPro" id="IPR004370">
    <property type="entry name" value="4-OT-like_dom"/>
</dbReference>
<dbReference type="AlphaFoldDB" id="A0A381DK70"/>
<sequence length="63" mass="7177">MPIINVKLASPLPDKETKDKVAKEIMDVMVRNLGKNPERIVVLFEDLPKDSFYFGAKDLESKD</sequence>
<dbReference type="OrthoDB" id="5357579at2"/>
<protein>
    <submittedName>
        <fullName evidence="3">4-oxalocrotonate tautomerase</fullName>
        <ecNumber evidence="3">5.3.2.-</ecNumber>
    </submittedName>
</protein>
<gene>
    <name evidence="3" type="ORF">NCTC12475_01294</name>
</gene>
<dbReference type="Pfam" id="PF01361">
    <property type="entry name" value="Tautomerase"/>
    <property type="match status" value="1"/>
</dbReference>
<reference evidence="3 4" key="1">
    <citation type="submission" date="2018-06" db="EMBL/GenBank/DDBJ databases">
        <authorList>
            <consortium name="Pathogen Informatics"/>
            <person name="Doyle S."/>
        </authorList>
    </citation>
    <scope>NUCLEOTIDE SEQUENCE [LARGE SCALE GENOMIC DNA]</scope>
    <source>
        <strain evidence="3 4">NCTC12475</strain>
    </source>
</reference>
<evidence type="ECO:0000313" key="3">
    <source>
        <dbReference type="EMBL" id="SUX11079.1"/>
    </source>
</evidence>
<evidence type="ECO:0000313" key="4">
    <source>
        <dbReference type="Proteomes" id="UP000254920"/>
    </source>
</evidence>
<dbReference type="STRING" id="32024.GCA_000788295_01672"/>
<dbReference type="Proteomes" id="UP000254920">
    <property type="component" value="Unassembled WGS sequence"/>
</dbReference>
<evidence type="ECO:0000256" key="1">
    <source>
        <dbReference type="ARBA" id="ARBA00023235"/>
    </source>
</evidence>
<dbReference type="InterPro" id="IPR014347">
    <property type="entry name" value="Tautomerase/MIF_sf"/>
</dbReference>
<keyword evidence="4" id="KW-1185">Reference proteome</keyword>
<evidence type="ECO:0000259" key="2">
    <source>
        <dbReference type="Pfam" id="PF01361"/>
    </source>
</evidence>
<dbReference type="RefSeq" id="WP_089181854.1">
    <property type="nucleotide sequence ID" value="NZ_CP043427.1"/>
</dbReference>